<accession>A0A9D4GPH7</accession>
<evidence type="ECO:0000313" key="1">
    <source>
        <dbReference type="EMBL" id="KAH3820720.1"/>
    </source>
</evidence>
<evidence type="ECO:0000313" key="2">
    <source>
        <dbReference type="Proteomes" id="UP000828390"/>
    </source>
</evidence>
<gene>
    <name evidence="1" type="ORF">DPMN_122469</name>
</gene>
<dbReference type="EMBL" id="JAIWYP010000005">
    <property type="protein sequence ID" value="KAH3820720.1"/>
    <property type="molecule type" value="Genomic_DNA"/>
</dbReference>
<keyword evidence="2" id="KW-1185">Reference proteome</keyword>
<organism evidence="1 2">
    <name type="scientific">Dreissena polymorpha</name>
    <name type="common">Zebra mussel</name>
    <name type="synonym">Mytilus polymorpha</name>
    <dbReference type="NCBI Taxonomy" id="45954"/>
    <lineage>
        <taxon>Eukaryota</taxon>
        <taxon>Metazoa</taxon>
        <taxon>Spiralia</taxon>
        <taxon>Lophotrochozoa</taxon>
        <taxon>Mollusca</taxon>
        <taxon>Bivalvia</taxon>
        <taxon>Autobranchia</taxon>
        <taxon>Heteroconchia</taxon>
        <taxon>Euheterodonta</taxon>
        <taxon>Imparidentia</taxon>
        <taxon>Neoheterodontei</taxon>
        <taxon>Myida</taxon>
        <taxon>Dreissenoidea</taxon>
        <taxon>Dreissenidae</taxon>
        <taxon>Dreissena</taxon>
    </lineage>
</organism>
<proteinExistence type="predicted"/>
<dbReference type="Proteomes" id="UP000828390">
    <property type="component" value="Unassembled WGS sequence"/>
</dbReference>
<reference evidence="1" key="2">
    <citation type="submission" date="2020-11" db="EMBL/GenBank/DDBJ databases">
        <authorList>
            <person name="McCartney M.A."/>
            <person name="Auch B."/>
            <person name="Kono T."/>
            <person name="Mallez S."/>
            <person name="Becker A."/>
            <person name="Gohl D.M."/>
            <person name="Silverstein K.A.T."/>
            <person name="Koren S."/>
            <person name="Bechman K.B."/>
            <person name="Herman A."/>
            <person name="Abrahante J.E."/>
            <person name="Garbe J."/>
        </authorList>
    </citation>
    <scope>NUCLEOTIDE SEQUENCE</scope>
    <source>
        <strain evidence="1">Duluth1</strain>
        <tissue evidence="1">Whole animal</tissue>
    </source>
</reference>
<name>A0A9D4GPH7_DREPO</name>
<sequence>MGLVDCLSRMPLNEDEKQTMDDELMVFVAETFACTNHEKIANATADDEQLQIENK</sequence>
<reference evidence="1" key="1">
    <citation type="journal article" date="2019" name="bioRxiv">
        <title>The Genome of the Zebra Mussel, Dreissena polymorpha: A Resource for Invasive Species Research.</title>
        <authorList>
            <person name="McCartney M.A."/>
            <person name="Auch B."/>
            <person name="Kono T."/>
            <person name="Mallez S."/>
            <person name="Zhang Y."/>
            <person name="Obille A."/>
            <person name="Becker A."/>
            <person name="Abrahante J.E."/>
            <person name="Garbe J."/>
            <person name="Badalamenti J.P."/>
            <person name="Herman A."/>
            <person name="Mangelson H."/>
            <person name="Liachko I."/>
            <person name="Sullivan S."/>
            <person name="Sone E.D."/>
            <person name="Koren S."/>
            <person name="Silverstein K.A.T."/>
            <person name="Beckman K.B."/>
            <person name="Gohl D.M."/>
        </authorList>
    </citation>
    <scope>NUCLEOTIDE SEQUENCE</scope>
    <source>
        <strain evidence="1">Duluth1</strain>
        <tissue evidence="1">Whole animal</tissue>
    </source>
</reference>
<protein>
    <submittedName>
        <fullName evidence="1">Uncharacterized protein</fullName>
    </submittedName>
</protein>
<comment type="caution">
    <text evidence="1">The sequence shown here is derived from an EMBL/GenBank/DDBJ whole genome shotgun (WGS) entry which is preliminary data.</text>
</comment>
<dbReference type="AlphaFoldDB" id="A0A9D4GPH7"/>